<keyword evidence="5 12" id="KW-1133">Transmembrane helix</keyword>
<sequence length="315" mass="33972">MTESVLHQQTVTGGEQSQPKERIRRLVWKIAIATLILMAIGSATRVMNAGLACPDWPLCYGELVPTKQMNFQVFLEWFHRLDAAMVGLGAIALASLSWWNRHALPQWLPWAATFALGLVVLQGVLGGLTVTELLRFDIVTAHLGTALLFFVTLLVIGSALVRYQGTGTAGNLPWIGLIAAITVYLQSLMGALVASRWALHQCFAGNALCSVMYSHIGGVIPSTLAIIAVVFFAWRTPALHPALRQLANMAGGLLFLQILLGIATFRLHLQVEPLTVAHQVVGAVLLGSLVVFTVLGLRDRATSSIAIPTTEPSNL</sequence>
<evidence type="ECO:0000313" key="14">
    <source>
        <dbReference type="Proteomes" id="UP000185984"/>
    </source>
</evidence>
<evidence type="ECO:0000256" key="10">
    <source>
        <dbReference type="ARBA" id="ARBA00023157"/>
    </source>
</evidence>
<comment type="pathway">
    <text evidence="11">Porphyrin-containing compound metabolism.</text>
</comment>
<evidence type="ECO:0000256" key="2">
    <source>
        <dbReference type="ARBA" id="ARBA00022475"/>
    </source>
</evidence>
<dbReference type="GO" id="GO:0016020">
    <property type="term" value="C:membrane"/>
    <property type="evidence" value="ECO:0007669"/>
    <property type="project" value="UniProtKB-SubCell"/>
</dbReference>
<evidence type="ECO:0000256" key="8">
    <source>
        <dbReference type="ARBA" id="ARBA00023133"/>
    </source>
</evidence>
<keyword evidence="8" id="KW-0350">Heme biosynthesis</keyword>
<feature type="transmembrane region" description="Helical" evidence="12">
    <location>
        <begin position="173"/>
        <end position="199"/>
    </location>
</feature>
<feature type="transmembrane region" description="Helical" evidence="12">
    <location>
        <begin position="246"/>
        <end position="265"/>
    </location>
</feature>
<evidence type="ECO:0000256" key="12">
    <source>
        <dbReference type="SAM" id="Phobius"/>
    </source>
</evidence>
<dbReference type="GO" id="GO:0016491">
    <property type="term" value="F:oxidoreductase activity"/>
    <property type="evidence" value="ECO:0007669"/>
    <property type="project" value="UniProtKB-KW"/>
</dbReference>
<dbReference type="RefSeq" id="WP_073550209.1">
    <property type="nucleotide sequence ID" value="NZ_CAWMVK010000003.1"/>
</dbReference>
<feature type="transmembrane region" description="Helical" evidence="12">
    <location>
        <begin position="277"/>
        <end position="297"/>
    </location>
</feature>
<dbReference type="Proteomes" id="UP000185984">
    <property type="component" value="Unassembled WGS sequence"/>
</dbReference>
<evidence type="ECO:0000256" key="11">
    <source>
        <dbReference type="ARBA" id="ARBA00023444"/>
    </source>
</evidence>
<comment type="subcellular location">
    <subcellularLocation>
        <location evidence="1">Membrane</location>
        <topology evidence="1">Multi-pass membrane protein</topology>
    </subcellularLocation>
</comment>
<protein>
    <submittedName>
        <fullName evidence="13">Heme A synthase</fullName>
    </submittedName>
</protein>
<keyword evidence="6" id="KW-0560">Oxidoreductase</keyword>
<evidence type="ECO:0000256" key="1">
    <source>
        <dbReference type="ARBA" id="ARBA00004141"/>
    </source>
</evidence>
<dbReference type="OrthoDB" id="1447144at2"/>
<keyword evidence="2" id="KW-1003">Cell membrane</keyword>
<reference evidence="13 14" key="1">
    <citation type="submission" date="2016-11" db="EMBL/GenBank/DDBJ databases">
        <title>Draft Genome Sequences of Nine Cyanobacterial Strains from Diverse Habitats.</title>
        <authorList>
            <person name="Zhu T."/>
            <person name="Hou S."/>
            <person name="Lu X."/>
            <person name="Hess W.R."/>
        </authorList>
    </citation>
    <scope>NUCLEOTIDE SEQUENCE [LARGE SCALE GENOMIC DNA]</scope>
    <source>
        <strain evidence="13 14">5.2 s.c.1</strain>
    </source>
</reference>
<keyword evidence="14" id="KW-1185">Reference proteome</keyword>
<keyword evidence="4" id="KW-0479">Metal-binding</keyword>
<dbReference type="AlphaFoldDB" id="A0A1U7HN53"/>
<dbReference type="GO" id="GO:0006784">
    <property type="term" value="P:heme A biosynthetic process"/>
    <property type="evidence" value="ECO:0007669"/>
    <property type="project" value="InterPro"/>
</dbReference>
<keyword evidence="9 12" id="KW-0472">Membrane</keyword>
<dbReference type="PANTHER" id="PTHR35457:SF1">
    <property type="entry name" value="HEME A SYNTHASE"/>
    <property type="match status" value="1"/>
</dbReference>
<evidence type="ECO:0000256" key="4">
    <source>
        <dbReference type="ARBA" id="ARBA00022723"/>
    </source>
</evidence>
<evidence type="ECO:0000256" key="9">
    <source>
        <dbReference type="ARBA" id="ARBA00023136"/>
    </source>
</evidence>
<evidence type="ECO:0000256" key="3">
    <source>
        <dbReference type="ARBA" id="ARBA00022692"/>
    </source>
</evidence>
<evidence type="ECO:0000256" key="6">
    <source>
        <dbReference type="ARBA" id="ARBA00023002"/>
    </source>
</evidence>
<accession>A0A1U7HN53</accession>
<keyword evidence="7" id="KW-0408">Iron</keyword>
<feature type="transmembrane region" description="Helical" evidence="12">
    <location>
        <begin position="26"/>
        <end position="47"/>
    </location>
</feature>
<dbReference type="STRING" id="247279.NIES1031_14325"/>
<evidence type="ECO:0000256" key="5">
    <source>
        <dbReference type="ARBA" id="ARBA00022989"/>
    </source>
</evidence>
<dbReference type="Pfam" id="PF02628">
    <property type="entry name" value="COX15-CtaA"/>
    <property type="match status" value="1"/>
</dbReference>
<dbReference type="GO" id="GO:0046872">
    <property type="term" value="F:metal ion binding"/>
    <property type="evidence" value="ECO:0007669"/>
    <property type="project" value="UniProtKB-KW"/>
</dbReference>
<keyword evidence="10" id="KW-1015">Disulfide bond</keyword>
<feature type="transmembrane region" description="Helical" evidence="12">
    <location>
        <begin position="77"/>
        <end position="100"/>
    </location>
</feature>
<feature type="transmembrane region" description="Helical" evidence="12">
    <location>
        <begin position="107"/>
        <end position="128"/>
    </location>
</feature>
<dbReference type="InterPro" id="IPR050450">
    <property type="entry name" value="COX15/CtaA_HemeA_synthase"/>
</dbReference>
<dbReference type="InterPro" id="IPR003780">
    <property type="entry name" value="COX15/CtaA_fam"/>
</dbReference>
<evidence type="ECO:0000313" key="13">
    <source>
        <dbReference type="EMBL" id="OKH25023.1"/>
    </source>
</evidence>
<dbReference type="EMBL" id="MRCC01000011">
    <property type="protein sequence ID" value="OKH25023.1"/>
    <property type="molecule type" value="Genomic_DNA"/>
</dbReference>
<proteinExistence type="predicted"/>
<evidence type="ECO:0000256" key="7">
    <source>
        <dbReference type="ARBA" id="ARBA00023004"/>
    </source>
</evidence>
<dbReference type="PANTHER" id="PTHR35457">
    <property type="entry name" value="HEME A SYNTHASE"/>
    <property type="match status" value="1"/>
</dbReference>
<feature type="transmembrane region" description="Helical" evidence="12">
    <location>
        <begin position="140"/>
        <end position="161"/>
    </location>
</feature>
<feature type="transmembrane region" description="Helical" evidence="12">
    <location>
        <begin position="211"/>
        <end position="234"/>
    </location>
</feature>
<comment type="caution">
    <text evidence="13">The sequence shown here is derived from an EMBL/GenBank/DDBJ whole genome shotgun (WGS) entry which is preliminary data.</text>
</comment>
<keyword evidence="3 12" id="KW-0812">Transmembrane</keyword>
<name>A0A1U7HN53_9CHRO</name>
<organism evidence="13 14">
    <name type="scientific">Chroogloeocystis siderophila 5.2 s.c.1</name>
    <dbReference type="NCBI Taxonomy" id="247279"/>
    <lineage>
        <taxon>Bacteria</taxon>
        <taxon>Bacillati</taxon>
        <taxon>Cyanobacteriota</taxon>
        <taxon>Cyanophyceae</taxon>
        <taxon>Oscillatoriophycideae</taxon>
        <taxon>Chroococcales</taxon>
        <taxon>Chroococcaceae</taxon>
        <taxon>Chroogloeocystis</taxon>
    </lineage>
</organism>
<gene>
    <name evidence="13" type="ORF">NIES1031_14325</name>
</gene>